<dbReference type="PANTHER" id="PTHR11669:SF0">
    <property type="entry name" value="PROTEIN STICHEL-LIKE 2"/>
    <property type="match status" value="1"/>
</dbReference>
<dbReference type="Gene3D" id="1.10.8.60">
    <property type="match status" value="1"/>
</dbReference>
<evidence type="ECO:0000256" key="2">
    <source>
        <dbReference type="ARBA" id="ARBA00012417"/>
    </source>
</evidence>
<name>A0A8J3BE61_9BACI</name>
<keyword evidence="5" id="KW-0235">DNA replication</keyword>
<evidence type="ECO:0000256" key="9">
    <source>
        <dbReference type="ARBA" id="ARBA00022840"/>
    </source>
</evidence>
<keyword evidence="8" id="KW-0862">Zinc</keyword>
<keyword evidence="7" id="KW-0547">Nucleotide-binding</keyword>
<dbReference type="Gene3D" id="1.20.272.10">
    <property type="match status" value="1"/>
</dbReference>
<dbReference type="AlphaFoldDB" id="A0A8J3BE61"/>
<dbReference type="GO" id="GO:0009360">
    <property type="term" value="C:DNA polymerase III complex"/>
    <property type="evidence" value="ECO:0007669"/>
    <property type="project" value="InterPro"/>
</dbReference>
<dbReference type="RefSeq" id="WP_188818176.1">
    <property type="nucleotide sequence ID" value="NZ_BMOF01000073.1"/>
</dbReference>
<feature type="region of interest" description="Disordered" evidence="12">
    <location>
        <begin position="396"/>
        <end position="439"/>
    </location>
</feature>
<dbReference type="InterPro" id="IPR027417">
    <property type="entry name" value="P-loop_NTPase"/>
</dbReference>
<evidence type="ECO:0000256" key="12">
    <source>
        <dbReference type="SAM" id="MobiDB-lite"/>
    </source>
</evidence>
<dbReference type="InterPro" id="IPR045085">
    <property type="entry name" value="HLD_clamp_pol_III_gamma_tau"/>
</dbReference>
<evidence type="ECO:0000256" key="8">
    <source>
        <dbReference type="ARBA" id="ARBA00022833"/>
    </source>
</evidence>
<dbReference type="InterPro" id="IPR001270">
    <property type="entry name" value="ClpA/B"/>
</dbReference>
<keyword evidence="9" id="KW-0067">ATP-binding</keyword>
<dbReference type="NCBIfam" id="TIGR02397">
    <property type="entry name" value="dnaX_nterm"/>
    <property type="match status" value="1"/>
</dbReference>
<evidence type="ECO:0000256" key="10">
    <source>
        <dbReference type="ARBA" id="ARBA00022932"/>
    </source>
</evidence>
<accession>A0A8J3BE61</accession>
<comment type="caution">
    <text evidence="14">The sequence shown here is derived from an EMBL/GenBank/DDBJ whole genome shotgun (WGS) entry which is preliminary data.</text>
</comment>
<dbReference type="CDD" id="cd00009">
    <property type="entry name" value="AAA"/>
    <property type="match status" value="1"/>
</dbReference>
<feature type="domain" description="AAA+ ATPase" evidence="13">
    <location>
        <begin position="37"/>
        <end position="179"/>
    </location>
</feature>
<keyword evidence="4" id="KW-0548">Nucleotidyltransferase</keyword>
<keyword evidence="15" id="KW-1185">Reference proteome</keyword>
<dbReference type="SUPFAM" id="SSF48019">
    <property type="entry name" value="post-AAA+ oligomerization domain-like"/>
    <property type="match status" value="1"/>
</dbReference>
<protein>
    <recommendedName>
        <fullName evidence="2">DNA-directed DNA polymerase</fullName>
        <ecNumber evidence="2">2.7.7.7</ecNumber>
    </recommendedName>
</protein>
<dbReference type="GO" id="GO:0046872">
    <property type="term" value="F:metal ion binding"/>
    <property type="evidence" value="ECO:0007669"/>
    <property type="project" value="UniProtKB-KW"/>
</dbReference>
<evidence type="ECO:0000256" key="1">
    <source>
        <dbReference type="ARBA" id="ARBA00006360"/>
    </source>
</evidence>
<dbReference type="SMART" id="SM00382">
    <property type="entry name" value="AAA"/>
    <property type="match status" value="1"/>
</dbReference>
<keyword evidence="6" id="KW-0479">Metal-binding</keyword>
<evidence type="ECO:0000313" key="14">
    <source>
        <dbReference type="EMBL" id="GGK08155.1"/>
    </source>
</evidence>
<dbReference type="InterPro" id="IPR022754">
    <property type="entry name" value="DNA_pol_III_gamma-3"/>
</dbReference>
<reference evidence="14" key="2">
    <citation type="submission" date="2020-09" db="EMBL/GenBank/DDBJ databases">
        <authorList>
            <person name="Sun Q."/>
            <person name="Ohkuma M."/>
        </authorList>
    </citation>
    <scope>NUCLEOTIDE SEQUENCE</scope>
    <source>
        <strain evidence="14">JCM 14719</strain>
    </source>
</reference>
<dbReference type="GO" id="GO:0006261">
    <property type="term" value="P:DNA-templated DNA replication"/>
    <property type="evidence" value="ECO:0007669"/>
    <property type="project" value="TreeGrafter"/>
</dbReference>
<dbReference type="Pfam" id="PF13177">
    <property type="entry name" value="DNA_pol3_delta2"/>
    <property type="match status" value="1"/>
</dbReference>
<evidence type="ECO:0000256" key="4">
    <source>
        <dbReference type="ARBA" id="ARBA00022695"/>
    </source>
</evidence>
<keyword evidence="10" id="KW-0239">DNA-directed DNA polymerase</keyword>
<comment type="catalytic activity">
    <reaction evidence="11">
        <text>DNA(n) + a 2'-deoxyribonucleoside 5'-triphosphate = DNA(n+1) + diphosphate</text>
        <dbReference type="Rhea" id="RHEA:22508"/>
        <dbReference type="Rhea" id="RHEA-COMP:17339"/>
        <dbReference type="Rhea" id="RHEA-COMP:17340"/>
        <dbReference type="ChEBI" id="CHEBI:33019"/>
        <dbReference type="ChEBI" id="CHEBI:61560"/>
        <dbReference type="ChEBI" id="CHEBI:173112"/>
        <dbReference type="EC" id="2.7.7.7"/>
    </reaction>
</comment>
<dbReference type="InterPro" id="IPR048448">
    <property type="entry name" value="DnaX-like_C"/>
</dbReference>
<dbReference type="InterPro" id="IPR003593">
    <property type="entry name" value="AAA+_ATPase"/>
</dbReference>
<reference evidence="14" key="1">
    <citation type="journal article" date="2014" name="Int. J. Syst. Evol. Microbiol.">
        <title>Complete genome sequence of Corynebacterium casei LMG S-19264T (=DSM 44701T), isolated from a smear-ripened cheese.</title>
        <authorList>
            <consortium name="US DOE Joint Genome Institute (JGI-PGF)"/>
            <person name="Walter F."/>
            <person name="Albersmeier A."/>
            <person name="Kalinowski J."/>
            <person name="Ruckert C."/>
        </authorList>
    </citation>
    <scope>NUCLEOTIDE SEQUENCE</scope>
    <source>
        <strain evidence="14">JCM 14719</strain>
    </source>
</reference>
<feature type="compositionally biased region" description="Low complexity" evidence="12">
    <location>
        <begin position="402"/>
        <end position="418"/>
    </location>
</feature>
<dbReference type="InterPro" id="IPR050238">
    <property type="entry name" value="DNA_Rep/Repair_Clamp_Loader"/>
</dbReference>
<comment type="similarity">
    <text evidence="1">Belongs to the DnaX/STICHEL family.</text>
</comment>
<dbReference type="InterPro" id="IPR008921">
    <property type="entry name" value="DNA_pol3_clamp-load_cplx_C"/>
</dbReference>
<evidence type="ECO:0000256" key="6">
    <source>
        <dbReference type="ARBA" id="ARBA00022723"/>
    </source>
</evidence>
<evidence type="ECO:0000256" key="5">
    <source>
        <dbReference type="ARBA" id="ARBA00022705"/>
    </source>
</evidence>
<dbReference type="GO" id="GO:0005524">
    <property type="term" value="F:ATP binding"/>
    <property type="evidence" value="ECO:0007669"/>
    <property type="project" value="UniProtKB-KW"/>
</dbReference>
<feature type="compositionally biased region" description="Polar residues" evidence="12">
    <location>
        <begin position="419"/>
        <end position="431"/>
    </location>
</feature>
<dbReference type="NCBIfam" id="NF004046">
    <property type="entry name" value="PRK05563.1"/>
    <property type="match status" value="1"/>
</dbReference>
<organism evidence="14 15">
    <name type="scientific">Calditerricola satsumensis</name>
    <dbReference type="NCBI Taxonomy" id="373054"/>
    <lineage>
        <taxon>Bacteria</taxon>
        <taxon>Bacillati</taxon>
        <taxon>Bacillota</taxon>
        <taxon>Bacilli</taxon>
        <taxon>Bacillales</taxon>
        <taxon>Bacillaceae</taxon>
        <taxon>Calditerricola</taxon>
    </lineage>
</organism>
<dbReference type="InterPro" id="IPR012763">
    <property type="entry name" value="DNA_pol_III_sug/sutau_N"/>
</dbReference>
<dbReference type="Pfam" id="PF20964">
    <property type="entry name" value="DnaX_C"/>
    <property type="match status" value="1"/>
</dbReference>
<evidence type="ECO:0000256" key="3">
    <source>
        <dbReference type="ARBA" id="ARBA00022679"/>
    </source>
</evidence>
<dbReference type="Gene3D" id="3.40.50.300">
    <property type="entry name" value="P-loop containing nucleotide triphosphate hydrolases"/>
    <property type="match status" value="1"/>
</dbReference>
<evidence type="ECO:0000259" key="13">
    <source>
        <dbReference type="SMART" id="SM00382"/>
    </source>
</evidence>
<dbReference type="PRINTS" id="PR00300">
    <property type="entry name" value="CLPPROTEASEA"/>
</dbReference>
<evidence type="ECO:0000256" key="11">
    <source>
        <dbReference type="ARBA" id="ARBA00049244"/>
    </source>
</evidence>
<dbReference type="PANTHER" id="PTHR11669">
    <property type="entry name" value="REPLICATION FACTOR C / DNA POLYMERASE III GAMMA-TAU SUBUNIT"/>
    <property type="match status" value="1"/>
</dbReference>
<proteinExistence type="inferred from homology"/>
<dbReference type="GO" id="GO:0003677">
    <property type="term" value="F:DNA binding"/>
    <property type="evidence" value="ECO:0007669"/>
    <property type="project" value="InterPro"/>
</dbReference>
<dbReference type="Pfam" id="PF22608">
    <property type="entry name" value="DNAX_ATPase_lid"/>
    <property type="match status" value="1"/>
</dbReference>
<dbReference type="Proteomes" id="UP000637720">
    <property type="component" value="Unassembled WGS sequence"/>
</dbReference>
<keyword evidence="3" id="KW-0808">Transferase</keyword>
<evidence type="ECO:0000256" key="7">
    <source>
        <dbReference type="ARBA" id="ARBA00022741"/>
    </source>
</evidence>
<dbReference type="GO" id="GO:0003887">
    <property type="term" value="F:DNA-directed DNA polymerase activity"/>
    <property type="evidence" value="ECO:0007669"/>
    <property type="project" value="UniProtKB-KW"/>
</dbReference>
<gene>
    <name evidence="14" type="primary">dnaX</name>
    <name evidence="14" type="ORF">GCM10007043_22780</name>
</gene>
<dbReference type="FunFam" id="1.10.8.60:FF:000013">
    <property type="entry name" value="DNA polymerase III subunit gamma/tau"/>
    <property type="match status" value="1"/>
</dbReference>
<dbReference type="SUPFAM" id="SSF52540">
    <property type="entry name" value="P-loop containing nucleoside triphosphate hydrolases"/>
    <property type="match status" value="1"/>
</dbReference>
<dbReference type="FunFam" id="3.40.50.300:FF:000014">
    <property type="entry name" value="DNA polymerase III subunit gamma/tau"/>
    <property type="match status" value="1"/>
</dbReference>
<evidence type="ECO:0000313" key="15">
    <source>
        <dbReference type="Proteomes" id="UP000637720"/>
    </source>
</evidence>
<dbReference type="EMBL" id="BMOF01000073">
    <property type="protein sequence ID" value="GGK08155.1"/>
    <property type="molecule type" value="Genomic_DNA"/>
</dbReference>
<dbReference type="CDD" id="cd18137">
    <property type="entry name" value="HLD_clamp_pol_III_gamma_tau"/>
    <property type="match status" value="1"/>
</dbReference>
<sequence length="580" mass="63285">MTYRALYRVWRPQRFADVVGQEHVTRTLQNALREGRIAHAYLFAGPRGTGKTSTAKILAKAVNCEQGPAPEPCNRCAACEGITAGAVVDVVEIDAASNRGVDEIRDIREHVKFAPTQVRYKVYIIDEVHMLTTEAFNALLKTLEEPPAHVLFILATTEPHKLPATVVSRCQRFAFRRIGLADLVKQLRAICAESGVEAEERALVRLARAADGGMRDALSLLDQVFSFCPSRITVEDVMAVTGGVEEEAAIRLLSRLIHGDAAGVVEGLNDLIAQGKDPERVTKELLELCRELLLIRIAPDMPEARERVQGDEALAALAEGVAVDRLFAVIEELTRTQAEMRWTPYGRILLETVLVKLALSSGKPSPAASPAGSVEPALMQRIAALEARLRQVEEELKRVRSGRSGANGSQASGAAVAAPTTTELPAASTSRRSGDEPRVPWAQVEAVARAGTPDQLAEVVKLWPKVLAAVKARSLQVHALLVDGRPVAASADGVVLAFKNQFHREATEKPPRKQLIEEVLRDVLGRACRVVTLLEEQWAMREAASGERQQAVTAEREPERDPIVEEARRLVGDALVEIRD</sequence>
<dbReference type="EC" id="2.7.7.7" evidence="2"/>
<dbReference type="Pfam" id="PF12169">
    <property type="entry name" value="DNA_pol3_gamma3"/>
    <property type="match status" value="1"/>
</dbReference>